<dbReference type="InterPro" id="IPR004089">
    <property type="entry name" value="MCPsignal_dom"/>
</dbReference>
<evidence type="ECO:0000256" key="7">
    <source>
        <dbReference type="PROSITE-ProRule" id="PRU00284"/>
    </source>
</evidence>
<sequence length="568" mass="63056">MSKNYFGKLSTRLFSPLVLILVVVLIVLFTYVPQVTKEHAIAAAVSSAESTVKQYKTIRGYYTKNIIKKVLPVEGIRPHYEHKDQAGIVPLPATFIHDLSKEFSDNNIITLKLYSPYPFPNRKSRTLDAFGKEAWDTLNQDPKLSFSRVEMIKGKEVVRVALADTMAAQGCVNCHNSHPDTPKTGWKLNDVRGILEVQVPIEEELAKAASLNTQIAVIILIVLGGTVGLLFFMFRKLISERLRKVKVALMDIAEGEGNLDQRLESASQDEIGDITSAFNHFMERLSTTMKDINAQVEELTKSTEDMERITQQTQNDAKNQHQISERVAHSMNEMANSTQEMRDIAAETANSSTETQKQTSQGNRTVEENLSAVENFAQEMEKVAEVVGTLEADSQNIGGVLDVIRGIAEQTNLLALNAAIEAARAGEQGRGFAVVADEVRTLASRTQESTEEINKMIEQLQQGAINAVSTIDRGKQSLSTSKTKAMETNEMIENVSHAIENIQEQNMQLSQAAETQADITHEINDGIASIKDVTEKTNDNSEQLLQLALRINQSVNQINSQLQRFVQK</sequence>
<evidence type="ECO:0000256" key="8">
    <source>
        <dbReference type="SAM" id="Coils"/>
    </source>
</evidence>
<dbReference type="Gene3D" id="1.10.287.950">
    <property type="entry name" value="Methyl-accepting chemotaxis protein"/>
    <property type="match status" value="1"/>
</dbReference>
<evidence type="ECO:0000256" key="6">
    <source>
        <dbReference type="ARBA" id="ARBA00029447"/>
    </source>
</evidence>
<dbReference type="PRINTS" id="PR00260">
    <property type="entry name" value="CHEMTRNSDUCR"/>
</dbReference>
<gene>
    <name evidence="12" type="ORF">ACFOEK_10440</name>
</gene>
<keyword evidence="4 9" id="KW-0472">Membrane</keyword>
<feature type="coiled-coil region" evidence="8">
    <location>
        <begin position="282"/>
        <end position="312"/>
    </location>
</feature>
<proteinExistence type="inferred from homology"/>
<organism evidence="12 13">
    <name type="scientific">Litoribrevibacter euphylliae</name>
    <dbReference type="NCBI Taxonomy" id="1834034"/>
    <lineage>
        <taxon>Bacteria</taxon>
        <taxon>Pseudomonadati</taxon>
        <taxon>Pseudomonadota</taxon>
        <taxon>Gammaproteobacteria</taxon>
        <taxon>Oceanospirillales</taxon>
        <taxon>Oceanospirillaceae</taxon>
        <taxon>Litoribrevibacter</taxon>
    </lineage>
</organism>
<dbReference type="PANTHER" id="PTHR32089:SF119">
    <property type="entry name" value="METHYL-ACCEPTING CHEMOTAXIS PROTEIN CTPL"/>
    <property type="match status" value="1"/>
</dbReference>
<evidence type="ECO:0000256" key="1">
    <source>
        <dbReference type="ARBA" id="ARBA00004141"/>
    </source>
</evidence>
<evidence type="ECO:0000313" key="13">
    <source>
        <dbReference type="Proteomes" id="UP001595476"/>
    </source>
</evidence>
<dbReference type="InterPro" id="IPR004090">
    <property type="entry name" value="Chemotax_Me-accpt_rcpt"/>
</dbReference>
<dbReference type="InterPro" id="IPR003660">
    <property type="entry name" value="HAMP_dom"/>
</dbReference>
<keyword evidence="13" id="KW-1185">Reference proteome</keyword>
<dbReference type="InterPro" id="IPR021796">
    <property type="entry name" value="Tll0287-like_dom"/>
</dbReference>
<evidence type="ECO:0000259" key="11">
    <source>
        <dbReference type="PROSITE" id="PS50885"/>
    </source>
</evidence>
<evidence type="ECO:0000256" key="5">
    <source>
        <dbReference type="ARBA" id="ARBA00023224"/>
    </source>
</evidence>
<name>A0ABV7HC00_9GAMM</name>
<keyword evidence="8" id="KW-0175">Coiled coil</keyword>
<dbReference type="Pfam" id="PF00015">
    <property type="entry name" value="MCPsignal"/>
    <property type="match status" value="1"/>
</dbReference>
<dbReference type="PANTHER" id="PTHR32089">
    <property type="entry name" value="METHYL-ACCEPTING CHEMOTAXIS PROTEIN MCPB"/>
    <property type="match status" value="1"/>
</dbReference>
<evidence type="ECO:0000313" key="12">
    <source>
        <dbReference type="EMBL" id="MFC3151444.1"/>
    </source>
</evidence>
<dbReference type="PROSITE" id="PS50885">
    <property type="entry name" value="HAMP"/>
    <property type="match status" value="1"/>
</dbReference>
<dbReference type="Proteomes" id="UP001595476">
    <property type="component" value="Unassembled WGS sequence"/>
</dbReference>
<reference evidence="13" key="1">
    <citation type="journal article" date="2019" name="Int. J. Syst. Evol. Microbiol.">
        <title>The Global Catalogue of Microorganisms (GCM) 10K type strain sequencing project: providing services to taxonomists for standard genome sequencing and annotation.</title>
        <authorList>
            <consortium name="The Broad Institute Genomics Platform"/>
            <consortium name="The Broad Institute Genome Sequencing Center for Infectious Disease"/>
            <person name="Wu L."/>
            <person name="Ma J."/>
        </authorList>
    </citation>
    <scope>NUCLEOTIDE SEQUENCE [LARGE SCALE GENOMIC DNA]</scope>
    <source>
        <strain evidence="13">KCTC 52438</strain>
    </source>
</reference>
<feature type="transmembrane region" description="Helical" evidence="9">
    <location>
        <begin position="12"/>
        <end position="32"/>
    </location>
</feature>
<feature type="domain" description="Methyl-accepting transducer" evidence="10">
    <location>
        <begin position="295"/>
        <end position="531"/>
    </location>
</feature>
<feature type="coiled-coil region" evidence="8">
    <location>
        <begin position="485"/>
        <end position="512"/>
    </location>
</feature>
<evidence type="ECO:0000256" key="3">
    <source>
        <dbReference type="ARBA" id="ARBA00022989"/>
    </source>
</evidence>
<keyword evidence="3 9" id="KW-1133">Transmembrane helix</keyword>
<dbReference type="CDD" id="cd06225">
    <property type="entry name" value="HAMP"/>
    <property type="match status" value="1"/>
</dbReference>
<dbReference type="CDD" id="cd11386">
    <property type="entry name" value="MCP_signal"/>
    <property type="match status" value="1"/>
</dbReference>
<evidence type="ECO:0000256" key="2">
    <source>
        <dbReference type="ARBA" id="ARBA00022692"/>
    </source>
</evidence>
<accession>A0ABV7HC00</accession>
<comment type="subcellular location">
    <subcellularLocation>
        <location evidence="1">Membrane</location>
        <topology evidence="1">Multi-pass membrane protein</topology>
    </subcellularLocation>
</comment>
<dbReference type="PROSITE" id="PS50111">
    <property type="entry name" value="CHEMOTAXIS_TRANSDUC_2"/>
    <property type="match status" value="1"/>
</dbReference>
<dbReference type="SMART" id="SM00304">
    <property type="entry name" value="HAMP"/>
    <property type="match status" value="1"/>
</dbReference>
<evidence type="ECO:0000259" key="10">
    <source>
        <dbReference type="PROSITE" id="PS50111"/>
    </source>
</evidence>
<evidence type="ECO:0000256" key="9">
    <source>
        <dbReference type="SAM" id="Phobius"/>
    </source>
</evidence>
<dbReference type="EMBL" id="JBHRSZ010000004">
    <property type="protein sequence ID" value="MFC3151444.1"/>
    <property type="molecule type" value="Genomic_DNA"/>
</dbReference>
<feature type="transmembrane region" description="Helical" evidence="9">
    <location>
        <begin position="215"/>
        <end position="234"/>
    </location>
</feature>
<protein>
    <submittedName>
        <fullName evidence="12">Methyl-accepting chemotaxis protein</fullName>
    </submittedName>
</protein>
<dbReference type="Pfam" id="PF00672">
    <property type="entry name" value="HAMP"/>
    <property type="match status" value="1"/>
</dbReference>
<dbReference type="Pfam" id="PF11845">
    <property type="entry name" value="Tll0287-like"/>
    <property type="match status" value="1"/>
</dbReference>
<dbReference type="SUPFAM" id="SSF58104">
    <property type="entry name" value="Methyl-accepting chemotaxis protein (MCP) signaling domain"/>
    <property type="match status" value="1"/>
</dbReference>
<dbReference type="RefSeq" id="WP_386720211.1">
    <property type="nucleotide sequence ID" value="NZ_JBHRSZ010000004.1"/>
</dbReference>
<comment type="caution">
    <text evidence="12">The sequence shown here is derived from an EMBL/GenBank/DDBJ whole genome shotgun (WGS) entry which is preliminary data.</text>
</comment>
<comment type="similarity">
    <text evidence="6">Belongs to the methyl-accepting chemotaxis (MCP) protein family.</text>
</comment>
<keyword evidence="2 9" id="KW-0812">Transmembrane</keyword>
<evidence type="ECO:0000256" key="4">
    <source>
        <dbReference type="ARBA" id="ARBA00023136"/>
    </source>
</evidence>
<feature type="domain" description="HAMP" evidence="11">
    <location>
        <begin position="236"/>
        <end position="290"/>
    </location>
</feature>
<keyword evidence="5 7" id="KW-0807">Transducer</keyword>
<dbReference type="SMART" id="SM00283">
    <property type="entry name" value="MA"/>
    <property type="match status" value="1"/>
</dbReference>